<evidence type="ECO:0000256" key="3">
    <source>
        <dbReference type="ARBA" id="ARBA00005984"/>
    </source>
</evidence>
<reference evidence="10" key="1">
    <citation type="submission" date="2018-06" db="EMBL/GenBank/DDBJ databases">
        <authorList>
            <person name="Zhirakovskaya E."/>
        </authorList>
    </citation>
    <scope>NUCLEOTIDE SEQUENCE</scope>
</reference>
<dbReference type="PROSITE" id="PS51257">
    <property type="entry name" value="PROKAR_LIPOPROTEIN"/>
    <property type="match status" value="1"/>
</dbReference>
<evidence type="ECO:0000256" key="6">
    <source>
        <dbReference type="ARBA" id="ARBA00022801"/>
    </source>
</evidence>
<evidence type="ECO:0000313" key="10">
    <source>
        <dbReference type="EMBL" id="VAV90031.1"/>
    </source>
</evidence>
<evidence type="ECO:0000256" key="1">
    <source>
        <dbReference type="ARBA" id="ARBA00001946"/>
    </source>
</evidence>
<dbReference type="InterPro" id="IPR001952">
    <property type="entry name" value="Alkaline_phosphatase"/>
</dbReference>
<keyword evidence="5" id="KW-0479">Metal-binding</keyword>
<gene>
    <name evidence="10" type="ORF">MNBD_ALPHA06-985</name>
</gene>
<dbReference type="CDD" id="cd16012">
    <property type="entry name" value="ALP"/>
    <property type="match status" value="1"/>
</dbReference>
<dbReference type="PANTHER" id="PTHR11596:SF5">
    <property type="entry name" value="ALKALINE PHOSPHATASE"/>
    <property type="match status" value="1"/>
</dbReference>
<dbReference type="PROSITE" id="PS00123">
    <property type="entry name" value="ALKALINE_PHOSPHATASE"/>
    <property type="match status" value="1"/>
</dbReference>
<dbReference type="InterPro" id="IPR018299">
    <property type="entry name" value="Alkaline_phosphatase_AS"/>
</dbReference>
<dbReference type="AlphaFoldDB" id="A0A3B0RDK5"/>
<dbReference type="SUPFAM" id="SSF53649">
    <property type="entry name" value="Alkaline phosphatase-like"/>
    <property type="match status" value="1"/>
</dbReference>
<keyword evidence="7" id="KW-0862">Zinc</keyword>
<comment type="cofactor">
    <cofactor evidence="2">
        <name>Zn(2+)</name>
        <dbReference type="ChEBI" id="CHEBI:29105"/>
    </cofactor>
</comment>
<evidence type="ECO:0000256" key="9">
    <source>
        <dbReference type="SAM" id="MobiDB-lite"/>
    </source>
</evidence>
<feature type="compositionally biased region" description="Polar residues" evidence="9">
    <location>
        <begin position="488"/>
        <end position="497"/>
    </location>
</feature>
<dbReference type="GO" id="GO:0046872">
    <property type="term" value="F:metal ion binding"/>
    <property type="evidence" value="ECO:0007669"/>
    <property type="project" value="UniProtKB-KW"/>
</dbReference>
<protein>
    <submittedName>
        <fullName evidence="10">Alkaline phosphatase</fullName>
        <ecNumber evidence="10">3.1.3.1</ecNumber>
    </submittedName>
</protein>
<evidence type="ECO:0000256" key="8">
    <source>
        <dbReference type="ARBA" id="ARBA00022842"/>
    </source>
</evidence>
<evidence type="ECO:0000256" key="7">
    <source>
        <dbReference type="ARBA" id="ARBA00022833"/>
    </source>
</evidence>
<accession>A0A3B0RDK5</accession>
<evidence type="ECO:0000256" key="5">
    <source>
        <dbReference type="ARBA" id="ARBA00022723"/>
    </source>
</evidence>
<name>A0A3B0RDK5_9ZZZZ</name>
<dbReference type="Gene3D" id="3.40.720.10">
    <property type="entry name" value="Alkaline Phosphatase, subunit A"/>
    <property type="match status" value="1"/>
</dbReference>
<keyword evidence="6 10" id="KW-0378">Hydrolase</keyword>
<dbReference type="PANTHER" id="PTHR11596">
    <property type="entry name" value="ALKALINE PHOSPHATASE"/>
    <property type="match status" value="1"/>
</dbReference>
<organism evidence="10">
    <name type="scientific">hydrothermal vent metagenome</name>
    <dbReference type="NCBI Taxonomy" id="652676"/>
    <lineage>
        <taxon>unclassified sequences</taxon>
        <taxon>metagenomes</taxon>
        <taxon>ecological metagenomes</taxon>
    </lineage>
</organism>
<evidence type="ECO:0000256" key="2">
    <source>
        <dbReference type="ARBA" id="ARBA00001947"/>
    </source>
</evidence>
<dbReference type="EC" id="3.1.3.1" evidence="10"/>
<feature type="compositionally biased region" description="Basic and acidic residues" evidence="9">
    <location>
        <begin position="474"/>
        <end position="487"/>
    </location>
</feature>
<comment type="cofactor">
    <cofactor evidence="1">
        <name>Mg(2+)</name>
        <dbReference type="ChEBI" id="CHEBI:18420"/>
    </cofactor>
</comment>
<dbReference type="Pfam" id="PF00245">
    <property type="entry name" value="Alk_phosphatase"/>
    <property type="match status" value="1"/>
</dbReference>
<proteinExistence type="inferred from homology"/>
<feature type="region of interest" description="Disordered" evidence="9">
    <location>
        <begin position="468"/>
        <end position="497"/>
    </location>
</feature>
<evidence type="ECO:0000256" key="4">
    <source>
        <dbReference type="ARBA" id="ARBA00022553"/>
    </source>
</evidence>
<keyword evidence="8" id="KW-0460">Magnesium</keyword>
<dbReference type="GO" id="GO:0004035">
    <property type="term" value="F:alkaline phosphatase activity"/>
    <property type="evidence" value="ECO:0007669"/>
    <property type="project" value="UniProtKB-EC"/>
</dbReference>
<sequence length="554" mass="59399">MSKAFSKTYILVSVSVLVVSACLSVNQQSSDIVASGSGQQISTKPPVQQTALPQQTTDTYYQAGSAQLSQILQQKAQTGRAKNIILMIGDGMGMSTITAGRIFSGQAQAKDGESYLLEMEKLPYTAIARTYAHDSQVSDSASTATALVSGVKTNIRTLGVDQTVPYADCMAAKGHHVSSIFELAEDAGRATGMVTTARITHATPASVYGHSANRGWEVDSVISAKDREAGCTDLAQQLIEWPNGDGLEIALGGGRANFLPKQQTDPEYAKKTGNRADGRNLAEEWAQKSGQQWIWNQAQFDAIDFSGPQKVLGLFEPSHMNYNGDRAKDGSGEPSLAQMTKAAITRLQQDKDGFVLMVEGARIDMANHGNNAARALEDLMAFDAAVKVARQMTDQRETLIIVTADHSHGLTLNGYPQRGNPILGITKTADGKPMKGADGKAYTTLLYATGPGSSFATPDQYRTIVPGKYSLSSDAEKQNSKPVRRPDPQQTDTTAHNYQQQALIPSRFSMHSGEDVPVYADGPSADLVHGAIEQNTLFHIMAYAGGLAGYEPKD</sequence>
<comment type="similarity">
    <text evidence="3">Belongs to the alkaline phosphatase family.</text>
</comment>
<dbReference type="PRINTS" id="PR00113">
    <property type="entry name" value="ALKPHPHTASE"/>
</dbReference>
<dbReference type="EMBL" id="UOEE01000101">
    <property type="protein sequence ID" value="VAV90031.1"/>
    <property type="molecule type" value="Genomic_DNA"/>
</dbReference>
<dbReference type="SMART" id="SM00098">
    <property type="entry name" value="alkPPc"/>
    <property type="match status" value="1"/>
</dbReference>
<keyword evidence="4" id="KW-0597">Phosphoprotein</keyword>
<dbReference type="InterPro" id="IPR017850">
    <property type="entry name" value="Alkaline_phosphatase_core_sf"/>
</dbReference>